<dbReference type="Proteomes" id="UP000050502">
    <property type="component" value="Unassembled WGS sequence"/>
</dbReference>
<dbReference type="AlphaFoldDB" id="A0A0M8K9L5"/>
<protein>
    <recommendedName>
        <fullName evidence="6">Colicin V production protein</fullName>
    </recommendedName>
</protein>
<keyword evidence="1" id="KW-1133">Transmembrane helix</keyword>
<feature type="transmembrane region" description="Helical" evidence="1">
    <location>
        <begin position="17"/>
        <end position="37"/>
    </location>
</feature>
<reference evidence="3 5" key="2">
    <citation type="submission" date="2015-07" db="EMBL/GenBank/DDBJ databases">
        <title>Whole genome sequence of Ardenticatena maritima DSM 23922.</title>
        <authorList>
            <person name="Hemp J."/>
            <person name="Ward L.M."/>
            <person name="Pace L.A."/>
            <person name="Fischer W.W."/>
        </authorList>
    </citation>
    <scope>NUCLEOTIDE SEQUENCE [LARGE SCALE GENOMIC DNA]</scope>
    <source>
        <strain evidence="3 5">110S</strain>
    </source>
</reference>
<dbReference type="RefSeq" id="WP_054494331.1">
    <property type="nucleotide sequence ID" value="NZ_BBZA01000292.1"/>
</dbReference>
<feature type="transmembrane region" description="Helical" evidence="1">
    <location>
        <begin position="49"/>
        <end position="69"/>
    </location>
</feature>
<gene>
    <name evidence="2" type="ORF">ARMA_3036</name>
    <name evidence="3" type="ORF">SE16_11850</name>
</gene>
<accession>A0A0M8K9L5</accession>
<comment type="caution">
    <text evidence="2">The sequence shown here is derived from an EMBL/GenBank/DDBJ whole genome shotgun (WGS) entry which is preliminary data.</text>
</comment>
<dbReference type="EMBL" id="BBZA01000292">
    <property type="protein sequence ID" value="GAP64613.1"/>
    <property type="molecule type" value="Genomic_DNA"/>
</dbReference>
<dbReference type="STRING" id="872965.SE16_11850"/>
<evidence type="ECO:0000313" key="2">
    <source>
        <dbReference type="EMBL" id="GAP64613.1"/>
    </source>
</evidence>
<dbReference type="Proteomes" id="UP000037784">
    <property type="component" value="Unassembled WGS sequence"/>
</dbReference>
<name>A0A0M8K9L5_9CHLR</name>
<feature type="transmembrane region" description="Helical" evidence="1">
    <location>
        <begin position="81"/>
        <end position="100"/>
    </location>
</feature>
<sequence length="212" mass="23677">MNINIHLPTEVHLTVDFMILTYVSILFFALLGVVGGWKRTIATLAGISFGWLVALKSSDFLIRLIRFVLEVDFSGPRTGLFQIGLYVASMVMVVVTFHNIIERTRGDRRDKLISLSLGSVAGFLFMVLLLDLGRDWIAAHVNNWALSLNLGYNFDSTGAQTVITIDFLNNAVEVYERIGNGQVLILLAIVAIFWHGFLFSTIARLDKKLRSA</sequence>
<proteinExistence type="predicted"/>
<reference evidence="4" key="3">
    <citation type="submission" date="2015-08" db="EMBL/GenBank/DDBJ databases">
        <title>Draft Genome Sequence of a Heterotrophic Facultative Anaerobic Bacterium Ardenticatena maritima Strain 110S.</title>
        <authorList>
            <person name="Kawaichi S."/>
            <person name="Yoshida T."/>
            <person name="Sako Y."/>
            <person name="Nakamura R."/>
        </authorList>
    </citation>
    <scope>NUCLEOTIDE SEQUENCE [LARGE SCALE GENOMIC DNA]</scope>
    <source>
        <strain evidence="4">110S</strain>
    </source>
</reference>
<evidence type="ECO:0000313" key="5">
    <source>
        <dbReference type="Proteomes" id="UP000050502"/>
    </source>
</evidence>
<reference evidence="2 4" key="1">
    <citation type="journal article" date="2015" name="Genome Announc.">
        <title>Draft Genome Sequence of a Heterotrophic Facultative Anaerobic Thermophilic Bacterium, Ardenticatena maritima Strain 110ST.</title>
        <authorList>
            <person name="Kawaichi S."/>
            <person name="Yoshida T."/>
            <person name="Sako Y."/>
            <person name="Nakamura R."/>
        </authorList>
    </citation>
    <scope>NUCLEOTIDE SEQUENCE [LARGE SCALE GENOMIC DNA]</scope>
    <source>
        <strain evidence="2 4">110S</strain>
    </source>
</reference>
<evidence type="ECO:0000313" key="4">
    <source>
        <dbReference type="Proteomes" id="UP000037784"/>
    </source>
</evidence>
<keyword evidence="1" id="KW-0472">Membrane</keyword>
<keyword evidence="1" id="KW-0812">Transmembrane</keyword>
<evidence type="ECO:0000256" key="1">
    <source>
        <dbReference type="SAM" id="Phobius"/>
    </source>
</evidence>
<dbReference type="InParanoid" id="A0A0M8K9L5"/>
<feature type="transmembrane region" description="Helical" evidence="1">
    <location>
        <begin position="183"/>
        <end position="203"/>
    </location>
</feature>
<feature type="transmembrane region" description="Helical" evidence="1">
    <location>
        <begin position="112"/>
        <end position="130"/>
    </location>
</feature>
<dbReference type="EMBL" id="LGKN01000006">
    <property type="protein sequence ID" value="KPL87203.1"/>
    <property type="molecule type" value="Genomic_DNA"/>
</dbReference>
<organism evidence="2 4">
    <name type="scientific">Ardenticatena maritima</name>
    <dbReference type="NCBI Taxonomy" id="872965"/>
    <lineage>
        <taxon>Bacteria</taxon>
        <taxon>Bacillati</taxon>
        <taxon>Chloroflexota</taxon>
        <taxon>Ardenticatenia</taxon>
        <taxon>Ardenticatenales</taxon>
        <taxon>Ardenticatenaceae</taxon>
        <taxon>Ardenticatena</taxon>
    </lineage>
</organism>
<evidence type="ECO:0008006" key="6">
    <source>
        <dbReference type="Google" id="ProtNLM"/>
    </source>
</evidence>
<evidence type="ECO:0000313" key="3">
    <source>
        <dbReference type="EMBL" id="KPL87203.1"/>
    </source>
</evidence>
<keyword evidence="4" id="KW-1185">Reference proteome</keyword>